<evidence type="ECO:0000256" key="7">
    <source>
        <dbReference type="ARBA" id="ARBA00022840"/>
    </source>
</evidence>
<dbReference type="GO" id="GO:0016887">
    <property type="term" value="F:ATP hydrolysis activity"/>
    <property type="evidence" value="ECO:0007669"/>
    <property type="project" value="InterPro"/>
</dbReference>
<feature type="domain" description="ABC transporter" evidence="10">
    <location>
        <begin position="4"/>
        <end position="240"/>
    </location>
</feature>
<keyword evidence="6" id="KW-0547">Nucleotide-binding</keyword>
<dbReference type="InterPro" id="IPR017871">
    <property type="entry name" value="ABC_transporter-like_CS"/>
</dbReference>
<dbReference type="CDD" id="cd03257">
    <property type="entry name" value="ABC_NikE_OppD_transporters"/>
    <property type="match status" value="2"/>
</dbReference>
<comment type="similarity">
    <text evidence="2">Belongs to the ABC transporter superfamily.</text>
</comment>
<evidence type="ECO:0000256" key="9">
    <source>
        <dbReference type="ARBA" id="ARBA00023136"/>
    </source>
</evidence>
<gene>
    <name evidence="11" type="ORF">BSL82_12700</name>
</gene>
<dbReference type="PANTHER" id="PTHR43297:SF14">
    <property type="entry name" value="ATPASE AAA-TYPE CORE DOMAIN-CONTAINING PROTEIN"/>
    <property type="match status" value="1"/>
</dbReference>
<keyword evidence="5" id="KW-0997">Cell inner membrane</keyword>
<dbReference type="OrthoDB" id="9802264at2"/>
<dbReference type="SMART" id="SM00382">
    <property type="entry name" value="AAA"/>
    <property type="match status" value="2"/>
</dbReference>
<evidence type="ECO:0000313" key="12">
    <source>
        <dbReference type="Proteomes" id="UP000182063"/>
    </source>
</evidence>
<dbReference type="GO" id="GO:0005886">
    <property type="term" value="C:plasma membrane"/>
    <property type="evidence" value="ECO:0007669"/>
    <property type="project" value="UniProtKB-SubCell"/>
</dbReference>
<keyword evidence="3" id="KW-0813">Transport</keyword>
<evidence type="ECO:0000313" key="11">
    <source>
        <dbReference type="EMBL" id="API60056.1"/>
    </source>
</evidence>
<keyword evidence="9" id="KW-0472">Membrane</keyword>
<dbReference type="InterPro" id="IPR003439">
    <property type="entry name" value="ABC_transporter-like_ATP-bd"/>
</dbReference>
<name>A0A1L3ZWP1_9SPHN</name>
<dbReference type="Pfam" id="PF00005">
    <property type="entry name" value="ABC_tran"/>
    <property type="match status" value="2"/>
</dbReference>
<evidence type="ECO:0000256" key="4">
    <source>
        <dbReference type="ARBA" id="ARBA00022475"/>
    </source>
</evidence>
<evidence type="ECO:0000256" key="8">
    <source>
        <dbReference type="ARBA" id="ARBA00022967"/>
    </source>
</evidence>
<dbReference type="PROSITE" id="PS50893">
    <property type="entry name" value="ABC_TRANSPORTER_2"/>
    <property type="match status" value="2"/>
</dbReference>
<dbReference type="SUPFAM" id="SSF52540">
    <property type="entry name" value="P-loop containing nucleoside triphosphate hydrolases"/>
    <property type="match status" value="2"/>
</dbReference>
<keyword evidence="7 11" id="KW-0067">ATP-binding</keyword>
<dbReference type="GO" id="GO:0005524">
    <property type="term" value="F:ATP binding"/>
    <property type="evidence" value="ECO:0007669"/>
    <property type="project" value="UniProtKB-KW"/>
</dbReference>
<protein>
    <submittedName>
        <fullName evidence="11">ABC transporter ATP-binding protein</fullName>
    </submittedName>
</protein>
<dbReference type="InterPro" id="IPR003593">
    <property type="entry name" value="AAA+_ATPase"/>
</dbReference>
<comment type="subcellular location">
    <subcellularLocation>
        <location evidence="1">Cell inner membrane</location>
        <topology evidence="1">Peripheral membrane protein</topology>
    </subcellularLocation>
</comment>
<evidence type="ECO:0000259" key="10">
    <source>
        <dbReference type="PROSITE" id="PS50893"/>
    </source>
</evidence>
<dbReference type="InterPro" id="IPR050388">
    <property type="entry name" value="ABC_Ni/Peptide_Import"/>
</dbReference>
<dbReference type="PANTHER" id="PTHR43297">
    <property type="entry name" value="OLIGOPEPTIDE TRANSPORT ATP-BINDING PROTEIN APPD"/>
    <property type="match status" value="1"/>
</dbReference>
<dbReference type="PROSITE" id="PS00211">
    <property type="entry name" value="ABC_TRANSPORTER_1"/>
    <property type="match status" value="2"/>
</dbReference>
<sequence length="508" mass="54292">MTVYAVDGLSVRFDERRVVEGLSFSVAAGECLALVGESGSGKSQACLAPFGLSRGTAEGSAVLMGEQLIGLPEARLRPLRGKGAGFVFQQPLSALTPHLRISAQLAESMGTHDRQRLAGALDDVGIDRPEERLRQYPHQLSGGQRQRVMIAMAVAHDPRLLIADEPTTALDAMVRREILRLIDRLRAEKGLAVILVSHDLGLVADHADRMLVMRRGGMVEEGPAARLLTAPSTDYARALANAAPRMDSPAPDLPPVGEALLEARGVRVSFRRPCWRGGWFDAVSDAALDIRIGEAVALVGGSGSGKSTLARAIGGLGPMQAGEVQWQGRLLGQRGQIAFADRRGIQLVAQDPVDSLDPRWNAARSVAEGLNPLHPPRETDPAIKELLAEVSLDPELASRRPAGLSGGQAQRVAIARALAAGPLLLVCDEATSALDVTVQAEVMALLSRLRRERRLSMLFISHDLALVRQLCHRIVVLDQGRVVEAGPTGELLAKPRSDITQRLIAASA</sequence>
<proteinExistence type="inferred from homology"/>
<evidence type="ECO:0000256" key="5">
    <source>
        <dbReference type="ARBA" id="ARBA00022519"/>
    </source>
</evidence>
<dbReference type="AlphaFoldDB" id="A0A1L3ZWP1"/>
<dbReference type="STRING" id="1921510.BSL82_12700"/>
<accession>A0A1L3ZWP1</accession>
<dbReference type="Gene3D" id="3.40.50.300">
    <property type="entry name" value="P-loop containing nucleotide triphosphate hydrolases"/>
    <property type="match status" value="2"/>
</dbReference>
<evidence type="ECO:0000256" key="3">
    <source>
        <dbReference type="ARBA" id="ARBA00022448"/>
    </source>
</evidence>
<reference evidence="12" key="1">
    <citation type="submission" date="2016-11" db="EMBL/GenBank/DDBJ databases">
        <title>Complete Genome Sequence of alachlor-degrading Sphingomonas sp. strain JJ-A5.</title>
        <authorList>
            <person name="Lee H."/>
            <person name="Ka J.-O."/>
        </authorList>
    </citation>
    <scope>NUCLEOTIDE SEQUENCE [LARGE SCALE GENOMIC DNA]</scope>
    <source>
        <strain evidence="12">JJ-A5</strain>
    </source>
</reference>
<keyword evidence="12" id="KW-1185">Reference proteome</keyword>
<dbReference type="Proteomes" id="UP000182063">
    <property type="component" value="Chromosome"/>
</dbReference>
<keyword evidence="8" id="KW-1278">Translocase</keyword>
<dbReference type="RefSeq" id="WP_072597843.1">
    <property type="nucleotide sequence ID" value="NZ_CP018221.1"/>
</dbReference>
<evidence type="ECO:0000256" key="6">
    <source>
        <dbReference type="ARBA" id="ARBA00022741"/>
    </source>
</evidence>
<evidence type="ECO:0000256" key="1">
    <source>
        <dbReference type="ARBA" id="ARBA00004417"/>
    </source>
</evidence>
<keyword evidence="4" id="KW-1003">Cell membrane</keyword>
<dbReference type="InterPro" id="IPR027417">
    <property type="entry name" value="P-loop_NTPase"/>
</dbReference>
<dbReference type="EMBL" id="CP018221">
    <property type="protein sequence ID" value="API60056.1"/>
    <property type="molecule type" value="Genomic_DNA"/>
</dbReference>
<feature type="domain" description="ABC transporter" evidence="10">
    <location>
        <begin position="263"/>
        <end position="504"/>
    </location>
</feature>
<dbReference type="KEGG" id="sphj:BSL82_12700"/>
<evidence type="ECO:0000256" key="2">
    <source>
        <dbReference type="ARBA" id="ARBA00005417"/>
    </source>
</evidence>
<organism evidence="11 12">
    <name type="scientific">Tardibacter chloracetimidivorans</name>
    <dbReference type="NCBI Taxonomy" id="1921510"/>
    <lineage>
        <taxon>Bacteria</taxon>
        <taxon>Pseudomonadati</taxon>
        <taxon>Pseudomonadota</taxon>
        <taxon>Alphaproteobacteria</taxon>
        <taxon>Sphingomonadales</taxon>
        <taxon>Sphingomonadaceae</taxon>
        <taxon>Tardibacter</taxon>
    </lineage>
</organism>